<gene>
    <name evidence="4" type="ORF">KN1_00640</name>
</gene>
<dbReference type="SUPFAM" id="SSF53067">
    <property type="entry name" value="Actin-like ATPase domain"/>
    <property type="match status" value="1"/>
</dbReference>
<evidence type="ECO:0000313" key="5">
    <source>
        <dbReference type="Proteomes" id="UP000825123"/>
    </source>
</evidence>
<dbReference type="InterPro" id="IPR031730">
    <property type="entry name" value="Carbam_trans_C"/>
</dbReference>
<dbReference type="AlphaFoldDB" id="A0A8D5U485"/>
<feature type="domain" description="Carbamoyltransferase" evidence="2">
    <location>
        <begin position="10"/>
        <end position="367"/>
    </location>
</feature>
<protein>
    <submittedName>
        <fullName evidence="4">Nodulation protein</fullName>
    </submittedName>
</protein>
<proteinExistence type="inferred from homology"/>
<dbReference type="PANTHER" id="PTHR34847">
    <property type="entry name" value="NODULATION PROTEIN U"/>
    <property type="match status" value="1"/>
</dbReference>
<dbReference type="InterPro" id="IPR043129">
    <property type="entry name" value="ATPase_NBD"/>
</dbReference>
<dbReference type="InterPro" id="IPR038152">
    <property type="entry name" value="Carbam_trans_C_sf"/>
</dbReference>
<accession>A0A8D5U485</accession>
<dbReference type="InterPro" id="IPR051338">
    <property type="entry name" value="NodU/CmcH_Carbamoyltrnsfr"/>
</dbReference>
<dbReference type="KEGG" id="csty:KN1_00640"/>
<dbReference type="RefSeq" id="WP_221288634.1">
    <property type="nucleotide sequence ID" value="NZ_AP024597.1"/>
</dbReference>
<evidence type="ECO:0000256" key="1">
    <source>
        <dbReference type="ARBA" id="ARBA00006129"/>
    </source>
</evidence>
<evidence type="ECO:0000313" key="4">
    <source>
        <dbReference type="EMBL" id="BCU68767.1"/>
    </source>
</evidence>
<dbReference type="Gene3D" id="3.30.420.40">
    <property type="match status" value="2"/>
</dbReference>
<dbReference type="GO" id="GO:0003824">
    <property type="term" value="F:catalytic activity"/>
    <property type="evidence" value="ECO:0007669"/>
    <property type="project" value="InterPro"/>
</dbReference>
<dbReference type="GeneID" id="66161818"/>
<sequence length="590" mass="66983">MIVIGFNWPIFHDHAVAVIQDGELVFATEEERFTRHKHSIEELPLNSLKQAFKFLKKRGIKPKDVDAYAINWHPSLFNLKYRYLKSWQALVKLLSYSVINYTEFSSLVGNFARPDIVCLAKRLIRKAISDLGEEVPSDIKIYPVRHHLSHAASAYYFSGYSSAAVMTIDGTGEYEATVIWKVKDGEFEPVLSMHTSYGSLGDLYENIMMHISFNFLEGPGKGMGLAPYGKMSHYYDKLKQFVKINPEGDMPFYIADGKMIKTKDHVKPYLIYSNIAQKVVGKIVWDPHGELNEDAVNVAWAVQKVTEEAVLATAKWAKDHTGEDKVALAGGVALNAKASMELHYAKIFNDVFIFPAANDAGGPVGAAAYVYEHVLGGKMKRQRLRNVYLGPEYDDETVKKVVQDSKFKAEYVGEDVNAVADLVAKGYILTWYQGRAELGPRALGNRSIIADPTRKEYWRLVNEIKGREWWRPLAPSLLDEDKGTYFKDPVSHEFMILMLRYKDKEVCKRVPVTCHVDLTARPQTVTRDQNKTWYDLIKAFKDIKGEGLIMNTSFNLAGEPLVETPQEALRSFAVKGFDAMYIQGWLIYKR</sequence>
<name>A0A8D5U485_9CREN</name>
<feature type="domain" description="Carbamoyltransferase C-terminal" evidence="3">
    <location>
        <begin position="420"/>
        <end position="589"/>
    </location>
</feature>
<dbReference type="PANTHER" id="PTHR34847:SF1">
    <property type="entry name" value="NODULATION PROTEIN U"/>
    <property type="match status" value="1"/>
</dbReference>
<evidence type="ECO:0000259" key="2">
    <source>
        <dbReference type="Pfam" id="PF02543"/>
    </source>
</evidence>
<dbReference type="EMBL" id="AP024597">
    <property type="protein sequence ID" value="BCU68767.1"/>
    <property type="molecule type" value="Genomic_DNA"/>
</dbReference>
<reference evidence="4 5" key="1">
    <citation type="submission" date="2021-04" db="EMBL/GenBank/DDBJ databases">
        <title>Complete genome sequence of Stygiolobus sp. KN-1.</title>
        <authorList>
            <person name="Nakamura K."/>
            <person name="Sakai H."/>
            <person name="Kurosawa N."/>
        </authorList>
    </citation>
    <scope>NUCLEOTIDE SEQUENCE [LARGE SCALE GENOMIC DNA]</scope>
    <source>
        <strain evidence="4 5">KN-1</strain>
    </source>
</reference>
<evidence type="ECO:0000259" key="3">
    <source>
        <dbReference type="Pfam" id="PF16861"/>
    </source>
</evidence>
<dbReference type="Proteomes" id="UP000825123">
    <property type="component" value="Chromosome"/>
</dbReference>
<comment type="similarity">
    <text evidence="1">Belongs to the NodU/CmcH family.</text>
</comment>
<dbReference type="CDD" id="cd24098">
    <property type="entry name" value="ASKHA_NBD_TobZ_N"/>
    <property type="match status" value="1"/>
</dbReference>
<organism evidence="4 5">
    <name type="scientific">Stygiolobus caldivivus</name>
    <dbReference type="NCBI Taxonomy" id="2824673"/>
    <lineage>
        <taxon>Archaea</taxon>
        <taxon>Thermoproteota</taxon>
        <taxon>Thermoprotei</taxon>
        <taxon>Sulfolobales</taxon>
        <taxon>Sulfolobaceae</taxon>
        <taxon>Stygiolobus</taxon>
    </lineage>
</organism>
<keyword evidence="5" id="KW-1185">Reference proteome</keyword>
<dbReference type="Pfam" id="PF16861">
    <property type="entry name" value="Carbam_trans_C"/>
    <property type="match status" value="1"/>
</dbReference>
<dbReference type="Gene3D" id="3.90.870.20">
    <property type="entry name" value="Carbamoyltransferase, C-terminal domain"/>
    <property type="match status" value="1"/>
</dbReference>
<dbReference type="Pfam" id="PF02543">
    <property type="entry name" value="Carbam_trans_N"/>
    <property type="match status" value="1"/>
</dbReference>
<dbReference type="InterPro" id="IPR003696">
    <property type="entry name" value="Carbtransf_dom"/>
</dbReference>